<evidence type="ECO:0000256" key="2">
    <source>
        <dbReference type="ARBA" id="ARBA00023125"/>
    </source>
</evidence>
<dbReference type="PANTHER" id="PTHR30055:SF151">
    <property type="entry name" value="TRANSCRIPTIONAL REGULATORY PROTEIN"/>
    <property type="match status" value="1"/>
</dbReference>
<feature type="domain" description="HTH tetR-type" evidence="5">
    <location>
        <begin position="34"/>
        <end position="94"/>
    </location>
</feature>
<evidence type="ECO:0000313" key="7">
    <source>
        <dbReference type="Proteomes" id="UP001183388"/>
    </source>
</evidence>
<sequence>MTNPPAGRHRSDIGRSLELMWRGPERSGRGPKPALTLEGIVGAAVHLADREGLAALSMRRVAAELGVGTMSLYRYVPGKGELLDLMVDHVSGPPAEVRAAREQREGRAGKDWRAVLQLIGETTYRLYRAHPWLLQVNQSRPLLGPNTLLGLDFALGALDGLGLGSRERISVIMTLDSFITGIARQHVLSRLAAEETGISDEDFWAAQVPLMESAMASGAYPHVFSLTEDAFSVAEEDMLRFGLTRILDGIETFLGNAAAERQASGPEAGAGVRARG</sequence>
<protein>
    <submittedName>
        <fullName evidence="6">TetR/AcrR family transcriptional regulator</fullName>
    </submittedName>
</protein>
<dbReference type="InterPro" id="IPR036271">
    <property type="entry name" value="Tet_transcr_reg_TetR-rel_C_sf"/>
</dbReference>
<keyword evidence="2 4" id="KW-0238">DNA-binding</keyword>
<dbReference type="InterPro" id="IPR009057">
    <property type="entry name" value="Homeodomain-like_sf"/>
</dbReference>
<evidence type="ECO:0000256" key="4">
    <source>
        <dbReference type="PROSITE-ProRule" id="PRU00335"/>
    </source>
</evidence>
<dbReference type="Pfam" id="PF02909">
    <property type="entry name" value="TetR_C_1"/>
    <property type="match status" value="1"/>
</dbReference>
<proteinExistence type="predicted"/>
<reference evidence="7" key="1">
    <citation type="submission" date="2023-07" db="EMBL/GenBank/DDBJ databases">
        <title>30 novel species of actinomycetes from the DSMZ collection.</title>
        <authorList>
            <person name="Nouioui I."/>
        </authorList>
    </citation>
    <scope>NUCLEOTIDE SEQUENCE [LARGE SCALE GENOMIC DNA]</scope>
    <source>
        <strain evidence="7">DSM 44917</strain>
    </source>
</reference>
<dbReference type="PROSITE" id="PS50977">
    <property type="entry name" value="HTH_TETR_2"/>
    <property type="match status" value="1"/>
</dbReference>
<dbReference type="RefSeq" id="WP_311628313.1">
    <property type="nucleotide sequence ID" value="NZ_JAVREN010000001.1"/>
</dbReference>
<keyword evidence="7" id="KW-1185">Reference proteome</keyword>
<evidence type="ECO:0000256" key="1">
    <source>
        <dbReference type="ARBA" id="ARBA00023015"/>
    </source>
</evidence>
<keyword evidence="1" id="KW-0805">Transcription regulation</keyword>
<gene>
    <name evidence="6" type="ORF">RM780_00260</name>
</gene>
<dbReference type="Gene3D" id="1.10.357.10">
    <property type="entry name" value="Tetracycline Repressor, domain 2"/>
    <property type="match status" value="1"/>
</dbReference>
<feature type="DNA-binding region" description="H-T-H motif" evidence="4">
    <location>
        <begin position="57"/>
        <end position="76"/>
    </location>
</feature>
<dbReference type="EMBL" id="JAVREN010000001">
    <property type="protein sequence ID" value="MDT0305399.1"/>
    <property type="molecule type" value="Genomic_DNA"/>
</dbReference>
<dbReference type="InterPro" id="IPR050109">
    <property type="entry name" value="HTH-type_TetR-like_transc_reg"/>
</dbReference>
<accession>A0ABU2L1G4</accession>
<evidence type="ECO:0000256" key="3">
    <source>
        <dbReference type="ARBA" id="ARBA00023163"/>
    </source>
</evidence>
<keyword evidence="3" id="KW-0804">Transcription</keyword>
<organism evidence="6 7">
    <name type="scientific">Streptomyces boetiae</name>
    <dbReference type="NCBI Taxonomy" id="3075541"/>
    <lineage>
        <taxon>Bacteria</taxon>
        <taxon>Bacillati</taxon>
        <taxon>Actinomycetota</taxon>
        <taxon>Actinomycetes</taxon>
        <taxon>Kitasatosporales</taxon>
        <taxon>Streptomycetaceae</taxon>
        <taxon>Streptomyces</taxon>
    </lineage>
</organism>
<comment type="caution">
    <text evidence="6">The sequence shown here is derived from an EMBL/GenBank/DDBJ whole genome shotgun (WGS) entry which is preliminary data.</text>
</comment>
<name>A0ABU2L1G4_9ACTN</name>
<evidence type="ECO:0000313" key="6">
    <source>
        <dbReference type="EMBL" id="MDT0305399.1"/>
    </source>
</evidence>
<dbReference type="Pfam" id="PF00440">
    <property type="entry name" value="TetR_N"/>
    <property type="match status" value="1"/>
</dbReference>
<dbReference type="InterPro" id="IPR001647">
    <property type="entry name" value="HTH_TetR"/>
</dbReference>
<dbReference type="Gene3D" id="1.10.10.60">
    <property type="entry name" value="Homeodomain-like"/>
    <property type="match status" value="1"/>
</dbReference>
<dbReference type="PANTHER" id="PTHR30055">
    <property type="entry name" value="HTH-TYPE TRANSCRIPTIONAL REGULATOR RUTR"/>
    <property type="match status" value="1"/>
</dbReference>
<dbReference type="InterPro" id="IPR004111">
    <property type="entry name" value="Repressor_TetR_C"/>
</dbReference>
<evidence type="ECO:0000259" key="5">
    <source>
        <dbReference type="PROSITE" id="PS50977"/>
    </source>
</evidence>
<dbReference type="Proteomes" id="UP001183388">
    <property type="component" value="Unassembled WGS sequence"/>
</dbReference>
<dbReference type="SUPFAM" id="SSF48498">
    <property type="entry name" value="Tetracyclin repressor-like, C-terminal domain"/>
    <property type="match status" value="1"/>
</dbReference>
<dbReference type="SUPFAM" id="SSF46689">
    <property type="entry name" value="Homeodomain-like"/>
    <property type="match status" value="1"/>
</dbReference>